<evidence type="ECO:0000259" key="4">
    <source>
        <dbReference type="Pfam" id="PF00710"/>
    </source>
</evidence>
<keyword evidence="2 6" id="KW-0378">Hydrolase</keyword>
<evidence type="ECO:0000313" key="6">
    <source>
        <dbReference type="EMBL" id="MBM7714721.1"/>
    </source>
</evidence>
<dbReference type="InterPro" id="IPR027474">
    <property type="entry name" value="L-asparaginase_N"/>
</dbReference>
<comment type="caution">
    <text evidence="6">The sequence shown here is derived from an EMBL/GenBank/DDBJ whole genome shotgun (WGS) entry which is preliminary data.</text>
</comment>
<dbReference type="PANTHER" id="PTHR11707:SF28">
    <property type="entry name" value="60 KDA LYSOPHOSPHOLIPASE"/>
    <property type="match status" value="1"/>
</dbReference>
<dbReference type="Proteomes" id="UP000823485">
    <property type="component" value="Unassembled WGS sequence"/>
</dbReference>
<evidence type="ECO:0000256" key="3">
    <source>
        <dbReference type="RuleBase" id="RU004456"/>
    </source>
</evidence>
<dbReference type="InterPro" id="IPR006034">
    <property type="entry name" value="Asparaginase/glutaminase-like"/>
</dbReference>
<dbReference type="InterPro" id="IPR036152">
    <property type="entry name" value="Asp/glu_Ase-like_sf"/>
</dbReference>
<dbReference type="InterPro" id="IPR040919">
    <property type="entry name" value="Asparaginase_C"/>
</dbReference>
<organism evidence="6 7">
    <name type="scientific">Siminovitchia thermophila</name>
    <dbReference type="NCBI Taxonomy" id="1245522"/>
    <lineage>
        <taxon>Bacteria</taxon>
        <taxon>Bacillati</taxon>
        <taxon>Bacillota</taxon>
        <taxon>Bacilli</taxon>
        <taxon>Bacillales</taxon>
        <taxon>Bacillaceae</taxon>
        <taxon>Siminovitchia</taxon>
    </lineage>
</organism>
<dbReference type="InterPro" id="IPR037152">
    <property type="entry name" value="L-asparaginase_N_sf"/>
</dbReference>
<dbReference type="PANTHER" id="PTHR11707">
    <property type="entry name" value="L-ASPARAGINASE"/>
    <property type="match status" value="1"/>
</dbReference>
<dbReference type="PIRSF" id="PIRSF001220">
    <property type="entry name" value="L-ASNase_gatD"/>
    <property type="match status" value="1"/>
</dbReference>
<feature type="domain" description="Asparaginase/glutaminase C-terminal" evidence="5">
    <location>
        <begin position="217"/>
        <end position="326"/>
    </location>
</feature>
<dbReference type="InterPro" id="IPR004550">
    <property type="entry name" value="AsnASE_II"/>
</dbReference>
<dbReference type="Pfam" id="PF17763">
    <property type="entry name" value="Asparaginase_C"/>
    <property type="match status" value="1"/>
</dbReference>
<dbReference type="PIRSF" id="PIRSF500176">
    <property type="entry name" value="L_ASNase"/>
    <property type="match status" value="1"/>
</dbReference>
<comment type="similarity">
    <text evidence="1 3">Belongs to the asparaginase 1 family.</text>
</comment>
<dbReference type="Gene3D" id="3.40.50.1170">
    <property type="entry name" value="L-asparaginase, N-terminal domain"/>
    <property type="match status" value="1"/>
</dbReference>
<gene>
    <name evidence="6" type="ORF">JOC94_001693</name>
</gene>
<feature type="domain" description="L-asparaginase N-terminal" evidence="4">
    <location>
        <begin position="3"/>
        <end position="198"/>
    </location>
</feature>
<protein>
    <submittedName>
        <fullName evidence="6">L-asparaginase</fullName>
        <ecNumber evidence="6">3.5.1.1</ecNumber>
    </submittedName>
</protein>
<accession>A0ABS2R815</accession>
<dbReference type="GO" id="GO:0004067">
    <property type="term" value="F:asparaginase activity"/>
    <property type="evidence" value="ECO:0007669"/>
    <property type="project" value="UniProtKB-EC"/>
</dbReference>
<dbReference type="CDD" id="cd08964">
    <property type="entry name" value="L-asparaginase_II"/>
    <property type="match status" value="1"/>
</dbReference>
<dbReference type="EC" id="3.5.1.1" evidence="6"/>
<dbReference type="SMART" id="SM00870">
    <property type="entry name" value="Asparaginase"/>
    <property type="match status" value="1"/>
</dbReference>
<dbReference type="EMBL" id="JAFBFH010000009">
    <property type="protein sequence ID" value="MBM7714721.1"/>
    <property type="molecule type" value="Genomic_DNA"/>
</dbReference>
<dbReference type="NCBIfam" id="TIGR00520">
    <property type="entry name" value="asnASE_II"/>
    <property type="match status" value="1"/>
</dbReference>
<evidence type="ECO:0000313" key="7">
    <source>
        <dbReference type="Proteomes" id="UP000823485"/>
    </source>
</evidence>
<reference evidence="6 7" key="1">
    <citation type="submission" date="2021-01" db="EMBL/GenBank/DDBJ databases">
        <title>Genomic Encyclopedia of Type Strains, Phase IV (KMG-IV): sequencing the most valuable type-strain genomes for metagenomic binning, comparative biology and taxonomic classification.</title>
        <authorList>
            <person name="Goeker M."/>
        </authorList>
    </citation>
    <scope>NUCLEOTIDE SEQUENCE [LARGE SCALE GENOMIC DNA]</scope>
    <source>
        <strain evidence="6 7">DSM 105453</strain>
    </source>
</reference>
<dbReference type="PRINTS" id="PR00139">
    <property type="entry name" value="ASNGLNASE"/>
</dbReference>
<dbReference type="InterPro" id="IPR027473">
    <property type="entry name" value="L-asparaginase_C"/>
</dbReference>
<proteinExistence type="inferred from homology"/>
<evidence type="ECO:0000256" key="1">
    <source>
        <dbReference type="ARBA" id="ARBA00010518"/>
    </source>
</evidence>
<dbReference type="Pfam" id="PF00710">
    <property type="entry name" value="Asparaginase"/>
    <property type="match status" value="1"/>
</dbReference>
<sequence>MKKIAFITLGGTISAKGTNRLDLKDYKSGLIDGTFFVENIPELKELAKIKVIPFDNVSSTQINSQHWIQLKYDIEYYLNEKDFDGAVISHGTNTLEETAYFLHLTVYSSKPIVLVGSQRPYTAISSDAQLNLLNAFRVAIHPDSYGKGVLVAFNNKIHSPREVTKVDTYDVDGFQSGTMGCLGYIDAAHEIVYYREPVRKHTIDSQFSQIKITDLPNVEIVYSYAGATGNLINHIVQSEHYQGIIMAGTGAGRFSKSEEEALLNAVEKGINVVRSSRVGNGRVVCIEPYDQLNAISGDNLNPQKARILLSLALLLDRDRNSIQEIFHQY</sequence>
<dbReference type="PROSITE" id="PS51732">
    <property type="entry name" value="ASN_GLN_ASE_3"/>
    <property type="match status" value="1"/>
</dbReference>
<evidence type="ECO:0000256" key="2">
    <source>
        <dbReference type="ARBA" id="ARBA00022801"/>
    </source>
</evidence>
<keyword evidence="7" id="KW-1185">Reference proteome</keyword>
<dbReference type="SUPFAM" id="SSF53774">
    <property type="entry name" value="Glutaminase/Asparaginase"/>
    <property type="match status" value="1"/>
</dbReference>
<evidence type="ECO:0000259" key="5">
    <source>
        <dbReference type="Pfam" id="PF17763"/>
    </source>
</evidence>
<dbReference type="Gene3D" id="3.40.50.40">
    <property type="match status" value="1"/>
</dbReference>
<name>A0ABS2R815_9BACI</name>